<keyword evidence="3" id="KW-0411">Iron-sulfur</keyword>
<keyword evidence="2" id="KW-0001">2Fe-2S</keyword>
<keyword evidence="5" id="KW-0100">Branched-chain amino acid biosynthesis</keyword>
<accession>A0ABQ6JGN4</accession>
<evidence type="ECO:0000256" key="5">
    <source>
        <dbReference type="ARBA" id="ARBA00023304"/>
    </source>
</evidence>
<keyword evidence="2" id="KW-0479">Metal-binding</keyword>
<organism evidence="8 9">
    <name type="scientific">Angustibacter aerolatus</name>
    <dbReference type="NCBI Taxonomy" id="1162965"/>
    <lineage>
        <taxon>Bacteria</taxon>
        <taxon>Bacillati</taxon>
        <taxon>Actinomycetota</taxon>
        <taxon>Actinomycetes</taxon>
        <taxon>Kineosporiales</taxon>
        <taxon>Kineosporiaceae</taxon>
    </lineage>
</organism>
<dbReference type="PANTHER" id="PTHR43661">
    <property type="entry name" value="D-XYLONATE DEHYDRATASE"/>
    <property type="match status" value="1"/>
</dbReference>
<reference evidence="9" key="1">
    <citation type="journal article" date="2019" name="Int. J. Syst. Evol. Microbiol.">
        <title>The Global Catalogue of Microorganisms (GCM) 10K type strain sequencing project: providing services to taxonomists for standard genome sequencing and annotation.</title>
        <authorList>
            <consortium name="The Broad Institute Genomics Platform"/>
            <consortium name="The Broad Institute Genome Sequencing Center for Infectious Disease"/>
            <person name="Wu L."/>
            <person name="Ma J."/>
        </authorList>
    </citation>
    <scope>NUCLEOTIDE SEQUENCE [LARGE SCALE GENOMIC DNA]</scope>
    <source>
        <strain evidence="9">NBRC 108730</strain>
    </source>
</reference>
<dbReference type="InterPro" id="IPR037237">
    <property type="entry name" value="IlvD/EDD_N"/>
</dbReference>
<evidence type="ECO:0000256" key="6">
    <source>
        <dbReference type="SAM" id="MobiDB-lite"/>
    </source>
</evidence>
<protein>
    <recommendedName>
        <fullName evidence="7">Dihydroxy-acid/6-phosphogluconate dehydratase N-terminal domain-containing protein</fullName>
    </recommendedName>
</protein>
<evidence type="ECO:0000256" key="2">
    <source>
        <dbReference type="ARBA" id="ARBA00022714"/>
    </source>
</evidence>
<evidence type="ECO:0000256" key="1">
    <source>
        <dbReference type="ARBA" id="ARBA00006486"/>
    </source>
</evidence>
<keyword evidence="4" id="KW-0456">Lyase</keyword>
<keyword evidence="2" id="KW-0408">Iron</keyword>
<dbReference type="PANTHER" id="PTHR43661:SF1">
    <property type="entry name" value="PHOSPHOGLUCONATE DEHYDRATASE"/>
    <property type="match status" value="1"/>
</dbReference>
<dbReference type="Proteomes" id="UP001157017">
    <property type="component" value="Unassembled WGS sequence"/>
</dbReference>
<evidence type="ECO:0000313" key="8">
    <source>
        <dbReference type="EMBL" id="GMA86360.1"/>
    </source>
</evidence>
<keyword evidence="9" id="KW-1185">Reference proteome</keyword>
<evidence type="ECO:0000256" key="3">
    <source>
        <dbReference type="ARBA" id="ARBA00023014"/>
    </source>
</evidence>
<comment type="caution">
    <text evidence="8">The sequence shown here is derived from an EMBL/GenBank/DDBJ whole genome shotgun (WGS) entry which is preliminary data.</text>
</comment>
<feature type="compositionally biased region" description="Basic residues" evidence="6">
    <location>
        <begin position="208"/>
        <end position="223"/>
    </location>
</feature>
<gene>
    <name evidence="8" type="ORF">GCM10025868_16100</name>
</gene>
<evidence type="ECO:0000259" key="7">
    <source>
        <dbReference type="Pfam" id="PF00920"/>
    </source>
</evidence>
<proteinExistence type="inferred from homology"/>
<feature type="compositionally biased region" description="Low complexity" evidence="6">
    <location>
        <begin position="188"/>
        <end position="197"/>
    </location>
</feature>
<dbReference type="EMBL" id="BSUZ01000001">
    <property type="protein sequence ID" value="GMA86360.1"/>
    <property type="molecule type" value="Genomic_DNA"/>
</dbReference>
<keyword evidence="5" id="KW-0028">Amino-acid biosynthesis</keyword>
<evidence type="ECO:0000313" key="9">
    <source>
        <dbReference type="Proteomes" id="UP001157017"/>
    </source>
</evidence>
<name>A0ABQ6JGN4_9ACTN</name>
<feature type="domain" description="Dihydroxy-acid/6-phosphogluconate dehydratase N-terminal" evidence="7">
    <location>
        <begin position="1"/>
        <end position="145"/>
    </location>
</feature>
<evidence type="ECO:0000256" key="4">
    <source>
        <dbReference type="ARBA" id="ARBA00023239"/>
    </source>
</evidence>
<dbReference type="InterPro" id="IPR000581">
    <property type="entry name" value="ILV_EDD_N"/>
</dbReference>
<sequence length="237" mass="24957">MDVMGLHLPGSAFIAPTDPLRDALTAAATKRVAEIAASNAPYGIGHVVDERVVVNGAIALLATGGSTNHTMHLVAMAAAAGIDLRWDDLDDLSRVIPLLARMYPSGTADVNQFHVAGGTPYLVRTLLDAGLLHGDVLTLAGRGLERYTRTPVLGDDGEPDLPRRPGRQPRPHGAAPGRRPVRPRRRAAAGARQPRPGSGQGVVGGARAPRRRGPRAGLRRPDRRARGVQPPRGSTAT</sequence>
<comment type="similarity">
    <text evidence="1">Belongs to the IlvD/Edd family.</text>
</comment>
<dbReference type="Pfam" id="PF00920">
    <property type="entry name" value="ILVD_EDD_N"/>
    <property type="match status" value="1"/>
</dbReference>
<feature type="region of interest" description="Disordered" evidence="6">
    <location>
        <begin position="149"/>
        <end position="237"/>
    </location>
</feature>
<dbReference type="SUPFAM" id="SSF143975">
    <property type="entry name" value="IlvD/EDD N-terminal domain-like"/>
    <property type="match status" value="1"/>
</dbReference>